<dbReference type="SUPFAM" id="SSF53756">
    <property type="entry name" value="UDP-Glycosyltransferase/glycogen phosphorylase"/>
    <property type="match status" value="1"/>
</dbReference>
<dbReference type="GO" id="GO:0009103">
    <property type="term" value="P:lipopolysaccharide biosynthetic process"/>
    <property type="evidence" value="ECO:0007669"/>
    <property type="project" value="TreeGrafter"/>
</dbReference>
<dbReference type="OrthoDB" id="9793726at2"/>
<dbReference type="PANTHER" id="PTHR46401">
    <property type="entry name" value="GLYCOSYLTRANSFERASE WBBK-RELATED"/>
    <property type="match status" value="1"/>
</dbReference>
<feature type="domain" description="Glycosyl transferase family 1" evidence="2">
    <location>
        <begin position="210"/>
        <end position="381"/>
    </location>
</feature>
<organism evidence="4 5">
    <name type="scientific">Phreatobacter stygius</name>
    <dbReference type="NCBI Taxonomy" id="1940610"/>
    <lineage>
        <taxon>Bacteria</taxon>
        <taxon>Pseudomonadati</taxon>
        <taxon>Pseudomonadota</taxon>
        <taxon>Alphaproteobacteria</taxon>
        <taxon>Hyphomicrobiales</taxon>
        <taxon>Phreatobacteraceae</taxon>
        <taxon>Phreatobacter</taxon>
    </lineage>
</organism>
<feature type="domain" description="Glycosyl transferase family 4" evidence="3">
    <location>
        <begin position="28"/>
        <end position="192"/>
    </location>
</feature>
<keyword evidence="1 4" id="KW-0808">Transferase</keyword>
<evidence type="ECO:0000313" key="4">
    <source>
        <dbReference type="EMBL" id="QCI69320.1"/>
    </source>
</evidence>
<evidence type="ECO:0000313" key="5">
    <source>
        <dbReference type="Proteomes" id="UP000298781"/>
    </source>
</evidence>
<dbReference type="InterPro" id="IPR022623">
    <property type="entry name" value="Glyco_trans_4"/>
</dbReference>
<evidence type="ECO:0000259" key="2">
    <source>
        <dbReference type="Pfam" id="PF00534"/>
    </source>
</evidence>
<dbReference type="PANTHER" id="PTHR46401:SF2">
    <property type="entry name" value="GLYCOSYLTRANSFERASE WBBK-RELATED"/>
    <property type="match status" value="1"/>
</dbReference>
<reference evidence="4 5" key="1">
    <citation type="submission" date="2019-04" db="EMBL/GenBank/DDBJ databases">
        <title>Phreatobacter aquaticus sp. nov.</title>
        <authorList>
            <person name="Choi A."/>
        </authorList>
    </citation>
    <scope>NUCLEOTIDE SEQUENCE [LARGE SCALE GENOMIC DNA]</scope>
    <source>
        <strain evidence="4 5">KCTC 52518</strain>
    </source>
</reference>
<evidence type="ECO:0000259" key="3">
    <source>
        <dbReference type="Pfam" id="PF12000"/>
    </source>
</evidence>
<dbReference type="GO" id="GO:0016757">
    <property type="term" value="F:glycosyltransferase activity"/>
    <property type="evidence" value="ECO:0007669"/>
    <property type="project" value="InterPro"/>
</dbReference>
<dbReference type="AlphaFoldDB" id="A0A4D7BE88"/>
<dbReference type="Proteomes" id="UP000298781">
    <property type="component" value="Chromosome"/>
</dbReference>
<gene>
    <name evidence="4" type="ORF">E8M01_19665</name>
</gene>
<dbReference type="Gene3D" id="3.40.50.2000">
    <property type="entry name" value="Glycogen Phosphorylase B"/>
    <property type="match status" value="2"/>
</dbReference>
<name>A0A4D7BE88_9HYPH</name>
<proteinExistence type="predicted"/>
<sequence>MDILFVHNNFPAQFRHIAKKFASYPNIRVKAIGMSAAPGMPGVELQKYNFSGRELSSVHAFARRFEIEARRGEQVIYAANALKVSGFHPKLIYVHPGWGESLPLRSLFPGATICSYSEFYYWPFGADVGFDKEFPSFGVDGEVRISLRNAATLLSLVDADLSIAPTHWQRTVFPKEFHPKIHVVHDGLDVARLTTLGAQGITQINGEAVRPGDEIVTFVARSLEPYRGFHIFMRALPAILRARPKARICIVGQDNISYGIKPEAHANWRQAMVAEVGAELDLSRVHFLGHLPYEKYLRLLKVSSAHVYLTYPFVLSWSMLEAMALGCLIIGSDTPPVTEIIQDGVNGVLVPFFGIDEIAAAVVEALGNPQRYAQMRSAAAETVRKHYDFESVIWPAHVGLLQEYVLSNTVLDTIGLLPPDEAQRAGGMG</sequence>
<dbReference type="InterPro" id="IPR001296">
    <property type="entry name" value="Glyco_trans_1"/>
</dbReference>
<keyword evidence="5" id="KW-1185">Reference proteome</keyword>
<dbReference type="EMBL" id="CP039690">
    <property type="protein sequence ID" value="QCI69320.1"/>
    <property type="molecule type" value="Genomic_DNA"/>
</dbReference>
<dbReference type="Pfam" id="PF12000">
    <property type="entry name" value="Glyco_trans_4_3"/>
    <property type="match status" value="1"/>
</dbReference>
<dbReference type="Pfam" id="PF00534">
    <property type="entry name" value="Glycos_transf_1"/>
    <property type="match status" value="1"/>
</dbReference>
<protein>
    <submittedName>
        <fullName evidence="4">Glycosyltransferase</fullName>
    </submittedName>
</protein>
<accession>A0A4D7BE88</accession>
<evidence type="ECO:0000256" key="1">
    <source>
        <dbReference type="ARBA" id="ARBA00022679"/>
    </source>
</evidence>
<dbReference type="KEGG" id="pstg:E8M01_19665"/>